<dbReference type="Pfam" id="PF24802">
    <property type="entry name" value="DUF7703"/>
    <property type="match status" value="1"/>
</dbReference>
<proteinExistence type="predicted"/>
<feature type="transmembrane region" description="Helical" evidence="2">
    <location>
        <begin position="44"/>
        <end position="68"/>
    </location>
</feature>
<dbReference type="STRING" id="246404.A0A507DFK4"/>
<dbReference type="PANTHER" id="PTHR37013:SF4">
    <property type="entry name" value="INTEGRAL MEMBRANE PROTEIN"/>
    <property type="match status" value="1"/>
</dbReference>
<gene>
    <name evidence="4" type="ORF">CcCBS67573_g10146</name>
</gene>
<evidence type="ECO:0000256" key="2">
    <source>
        <dbReference type="SAM" id="Phobius"/>
    </source>
</evidence>
<dbReference type="InterPro" id="IPR056120">
    <property type="entry name" value="DUF7703"/>
</dbReference>
<dbReference type="PANTHER" id="PTHR37013">
    <property type="entry name" value="INTEGRAL MEMBRANE PROTEIN (AFU_ORTHOLOGUE AFUA_1G05950)-RELATED"/>
    <property type="match status" value="1"/>
</dbReference>
<evidence type="ECO:0000259" key="3">
    <source>
        <dbReference type="Pfam" id="PF24802"/>
    </source>
</evidence>
<dbReference type="AlphaFoldDB" id="A0A507DFK4"/>
<keyword evidence="5" id="KW-1185">Reference proteome</keyword>
<keyword evidence="2" id="KW-0812">Transmembrane</keyword>
<feature type="domain" description="DUF7703" evidence="3">
    <location>
        <begin position="14"/>
        <end position="240"/>
    </location>
</feature>
<feature type="transmembrane region" description="Helical" evidence="2">
    <location>
        <begin position="191"/>
        <end position="219"/>
    </location>
</feature>
<protein>
    <recommendedName>
        <fullName evidence="3">DUF7703 domain-containing protein</fullName>
    </recommendedName>
</protein>
<feature type="transmembrane region" description="Helical" evidence="2">
    <location>
        <begin position="14"/>
        <end position="32"/>
    </location>
</feature>
<evidence type="ECO:0000256" key="1">
    <source>
        <dbReference type="SAM" id="MobiDB-lite"/>
    </source>
</evidence>
<feature type="region of interest" description="Disordered" evidence="1">
    <location>
        <begin position="252"/>
        <end position="275"/>
    </location>
</feature>
<accession>A0A507DFK4</accession>
<feature type="transmembrane region" description="Helical" evidence="2">
    <location>
        <begin position="74"/>
        <end position="99"/>
    </location>
</feature>
<dbReference type="EMBL" id="QEAP01001203">
    <property type="protein sequence ID" value="TPX49668.1"/>
    <property type="molecule type" value="Genomic_DNA"/>
</dbReference>
<evidence type="ECO:0000313" key="4">
    <source>
        <dbReference type="EMBL" id="TPX49668.1"/>
    </source>
</evidence>
<reference evidence="4 5" key="1">
    <citation type="journal article" date="2019" name="Sci. Rep.">
        <title>Comparative genomics of chytrid fungi reveal insights into the obligate biotrophic and pathogenic lifestyle of Synchytrium endobioticum.</title>
        <authorList>
            <person name="van de Vossenberg B.T.L.H."/>
            <person name="Warris S."/>
            <person name="Nguyen H.D.T."/>
            <person name="van Gent-Pelzer M.P.E."/>
            <person name="Joly D.L."/>
            <person name="van de Geest H.C."/>
            <person name="Bonants P.J.M."/>
            <person name="Smith D.S."/>
            <person name="Levesque C.A."/>
            <person name="van der Lee T.A.J."/>
        </authorList>
    </citation>
    <scope>NUCLEOTIDE SEQUENCE [LARGE SCALE GENOMIC DNA]</scope>
    <source>
        <strain evidence="4 5">CBS 675.73</strain>
    </source>
</reference>
<dbReference type="OrthoDB" id="405906at2759"/>
<comment type="caution">
    <text evidence="4">The sequence shown here is derived from an EMBL/GenBank/DDBJ whole genome shotgun (WGS) entry which is preliminary data.</text>
</comment>
<feature type="transmembrane region" description="Helical" evidence="2">
    <location>
        <begin position="160"/>
        <end position="179"/>
    </location>
</feature>
<feature type="compositionally biased region" description="Polar residues" evidence="1">
    <location>
        <begin position="257"/>
        <end position="269"/>
    </location>
</feature>
<keyword evidence="2" id="KW-1133">Transmembrane helix</keyword>
<feature type="transmembrane region" description="Helical" evidence="2">
    <location>
        <begin position="119"/>
        <end position="140"/>
    </location>
</feature>
<organism evidence="4 5">
    <name type="scientific">Chytriomyces confervae</name>
    <dbReference type="NCBI Taxonomy" id="246404"/>
    <lineage>
        <taxon>Eukaryota</taxon>
        <taxon>Fungi</taxon>
        <taxon>Fungi incertae sedis</taxon>
        <taxon>Chytridiomycota</taxon>
        <taxon>Chytridiomycota incertae sedis</taxon>
        <taxon>Chytridiomycetes</taxon>
        <taxon>Chytridiales</taxon>
        <taxon>Chytriomycetaceae</taxon>
        <taxon>Chytriomyces</taxon>
    </lineage>
</organism>
<sequence length="289" mass="32673">MTQLEEMPDRTMDVVQIVGAVISMYNAVEVYVCAFSTFKKYNTLYCWSVLACATGLLLQSISWMFIYYKLYSNKYLIMAIVASSVGWWAMVTGFSLTLYSRLTIVDVPRAYCDWIRNLIIFNFLFCHLPTTMFTFGARMIGTDVWVTGYSVIEKIQVTMFLIQEVILSSMYVIHVGQGYGKEMKTVKRHTLYVNILVLILDLVVVIVEYAGLFAIQVALKVAVYSIKIKLEFLILRQLTDANKAFRRSTLGPVRSAGNRTETPIKSNNGLGRKSNTHAEVFTSGSAIAL</sequence>
<keyword evidence="2" id="KW-0472">Membrane</keyword>
<name>A0A507DFK4_9FUNG</name>
<dbReference type="Proteomes" id="UP000320333">
    <property type="component" value="Unassembled WGS sequence"/>
</dbReference>
<evidence type="ECO:0000313" key="5">
    <source>
        <dbReference type="Proteomes" id="UP000320333"/>
    </source>
</evidence>